<keyword evidence="3" id="KW-1185">Reference proteome</keyword>
<geneLocation type="plasmid" evidence="2 3">
    <name>p8</name>
</geneLocation>
<dbReference type="SUPFAM" id="SSF50199">
    <property type="entry name" value="Staphylococcal nuclease"/>
    <property type="match status" value="1"/>
</dbReference>
<evidence type="ECO:0000313" key="2">
    <source>
        <dbReference type="EMBL" id="QIB41655.1"/>
    </source>
</evidence>
<dbReference type="Gene3D" id="2.40.50.90">
    <property type="match status" value="1"/>
</dbReference>
<dbReference type="KEGG" id="roy:G3A56_28215"/>
<protein>
    <submittedName>
        <fullName evidence="2">Thermonuclease family protein</fullName>
    </submittedName>
</protein>
<reference evidence="2 3" key="1">
    <citation type="submission" date="2020-02" db="EMBL/GenBank/DDBJ databases">
        <title>Plant-Promoting Endophytic Bacterium Rhizobium oryzihabitans sp. nov., Isolated from the Root of Rice.</title>
        <authorList>
            <person name="zhao J."/>
            <person name="Zhang G."/>
        </authorList>
    </citation>
    <scope>NUCLEOTIDE SEQUENCE [LARGE SCALE GENOMIC DNA]</scope>
    <source>
        <strain evidence="2 3">M15</strain>
        <plasmid evidence="2 3">p8</plasmid>
    </source>
</reference>
<feature type="signal peptide" evidence="1">
    <location>
        <begin position="1"/>
        <end position="20"/>
    </location>
</feature>
<evidence type="ECO:0000256" key="1">
    <source>
        <dbReference type="SAM" id="SignalP"/>
    </source>
</evidence>
<dbReference type="EMBL" id="CP048640">
    <property type="protein sequence ID" value="QIB41655.1"/>
    <property type="molecule type" value="Genomic_DNA"/>
</dbReference>
<dbReference type="RefSeq" id="WP_164057022.1">
    <property type="nucleotide sequence ID" value="NZ_CP048640.1"/>
</dbReference>
<keyword evidence="1" id="KW-0732">Signal</keyword>
<accession>A0A7L5BS48</accession>
<sequence>MKFFATALLAASIAAHSAHAAPPGYFDLGPRVTLETGDTWTDGTKRYRIYGVQSCIRGTSYTDNSGQKRDCGDASLAGLAAYIKDTKPVCAPAAETANLTYVVCYATVGNQRLDLATIIVSQGFAFAALDRNGMPVFPAYAVAEQEARSRKAGLWQFSDVQHPSILLSARAKAQSKDASK</sequence>
<keyword evidence="2" id="KW-0614">Plasmid</keyword>
<gene>
    <name evidence="2" type="ORF">G3A56_28215</name>
</gene>
<evidence type="ECO:0000313" key="3">
    <source>
        <dbReference type="Proteomes" id="UP000464865"/>
    </source>
</evidence>
<proteinExistence type="predicted"/>
<dbReference type="Proteomes" id="UP000464865">
    <property type="component" value="Plasmid p8"/>
</dbReference>
<feature type="chain" id="PRO_5029810503" evidence="1">
    <location>
        <begin position="21"/>
        <end position="180"/>
    </location>
</feature>
<organism evidence="2 3">
    <name type="scientific">Rhizobium oryzihabitans</name>
    <dbReference type="NCBI Taxonomy" id="2267833"/>
    <lineage>
        <taxon>Bacteria</taxon>
        <taxon>Pseudomonadati</taxon>
        <taxon>Pseudomonadota</taxon>
        <taxon>Alphaproteobacteria</taxon>
        <taxon>Hyphomicrobiales</taxon>
        <taxon>Rhizobiaceae</taxon>
        <taxon>Rhizobium/Agrobacterium group</taxon>
        <taxon>Rhizobium</taxon>
    </lineage>
</organism>
<dbReference type="AlphaFoldDB" id="A0A7L5BS48"/>
<name>A0A7L5BS48_9HYPH</name>
<dbReference type="InterPro" id="IPR035437">
    <property type="entry name" value="SNase_OB-fold_sf"/>
</dbReference>